<dbReference type="AlphaFoldDB" id="A0A9X3RI92"/>
<dbReference type="InterPro" id="IPR002575">
    <property type="entry name" value="Aminoglycoside_PTrfase"/>
</dbReference>
<proteinExistence type="predicted"/>
<protein>
    <submittedName>
        <fullName evidence="2">Phosphotransferase</fullName>
    </submittedName>
</protein>
<accession>A0A9X3RI92</accession>
<evidence type="ECO:0000259" key="1">
    <source>
        <dbReference type="Pfam" id="PF01636"/>
    </source>
</evidence>
<dbReference type="Pfam" id="PF01636">
    <property type="entry name" value="APH"/>
    <property type="match status" value="1"/>
</dbReference>
<dbReference type="EMBL" id="JAKMUS010000001">
    <property type="protein sequence ID" value="MCZ9293134.1"/>
    <property type="molecule type" value="Genomic_DNA"/>
</dbReference>
<dbReference type="InterPro" id="IPR011009">
    <property type="entry name" value="Kinase-like_dom_sf"/>
</dbReference>
<dbReference type="Gene3D" id="3.90.1200.10">
    <property type="match status" value="1"/>
</dbReference>
<keyword evidence="3" id="KW-1185">Reference proteome</keyword>
<evidence type="ECO:0000313" key="3">
    <source>
        <dbReference type="Proteomes" id="UP001146468"/>
    </source>
</evidence>
<name>A0A9X3RI92_9CORY</name>
<comment type="caution">
    <text evidence="2">The sequence shown here is derived from an EMBL/GenBank/DDBJ whole genome shotgun (WGS) entry which is preliminary data.</text>
</comment>
<dbReference type="RefSeq" id="WP_269964586.1">
    <property type="nucleotide sequence ID" value="NZ_JAKMUS010000001.1"/>
</dbReference>
<evidence type="ECO:0000313" key="2">
    <source>
        <dbReference type="EMBL" id="MCZ9293134.1"/>
    </source>
</evidence>
<dbReference type="Proteomes" id="UP001146468">
    <property type="component" value="Unassembled WGS sequence"/>
</dbReference>
<sequence>MLNHEQIIELAEGMLNHRYGGQQELTDPEELSGTGNTTVLRLRVTNNPLFTYRSVVVKYSPRTGDPIDDAAFVREVVAYQFTTSLSEDVRPGPVMLGYDLDKRAIILSDSGNGDTLATLLETSDEEQRVRLLRNLGTSLGKMHAATAGAETSFNILLARMVKNVEGAREVQLMREALLENRILEGLEIVRRAGIDVPKDVEAIADTVQVRMLHGGSRAFTPFDLSPDNILFADRTQFLDYEWAGFRDVMFDVAGVIAGFPQYITASPLSDEEVKVFVEAWSAEVGGAWPSVNNPDTLQARITASLIGWAFFSVSILYADGDDTLSGTRYGKGGWTVDADAQMGDDADLFDPQIREEDVERGAQILRSSARQDFTPEEIAIRRDVAGTFDALARYAATGTEPAYAQISSFAASVTERLA</sequence>
<reference evidence="2" key="1">
    <citation type="submission" date="2022-02" db="EMBL/GenBank/DDBJ databases">
        <title>Corynebacterium sp. from urogenital microbiome.</title>
        <authorList>
            <person name="Cappelli E.A."/>
            <person name="Ribeiro T.G."/>
            <person name="Peixe L."/>
        </authorList>
    </citation>
    <scope>NUCLEOTIDE SEQUENCE</scope>
    <source>
        <strain evidence="2">C8Ua_172</strain>
    </source>
</reference>
<dbReference type="SUPFAM" id="SSF56112">
    <property type="entry name" value="Protein kinase-like (PK-like)"/>
    <property type="match status" value="1"/>
</dbReference>
<organism evidence="2 3">
    <name type="scientific">Corynebacterium meitnerae</name>
    <dbReference type="NCBI Taxonomy" id="2913498"/>
    <lineage>
        <taxon>Bacteria</taxon>
        <taxon>Bacillati</taxon>
        <taxon>Actinomycetota</taxon>
        <taxon>Actinomycetes</taxon>
        <taxon>Mycobacteriales</taxon>
        <taxon>Corynebacteriaceae</taxon>
        <taxon>Corynebacterium</taxon>
    </lineage>
</organism>
<gene>
    <name evidence="2" type="ORF">L8U60_01355</name>
</gene>
<feature type="domain" description="Aminoglycoside phosphotransferase" evidence="1">
    <location>
        <begin position="114"/>
        <end position="281"/>
    </location>
</feature>